<keyword evidence="3 6" id="KW-0012">Acyltransferase</keyword>
<protein>
    <submittedName>
        <fullName evidence="6">1-acyl-sn-glycerol-3-phosphate acyltransferase</fullName>
    </submittedName>
</protein>
<keyword evidence="7" id="KW-1185">Reference proteome</keyword>
<accession>A0A4Z0LVZ0</accession>
<feature type="transmembrane region" description="Helical" evidence="4">
    <location>
        <begin position="36"/>
        <end position="55"/>
    </location>
</feature>
<keyword evidence="4" id="KW-0472">Membrane</keyword>
<organism evidence="6 7">
    <name type="scientific">Mangrovimicrobium sediminis</name>
    <dbReference type="NCBI Taxonomy" id="2562682"/>
    <lineage>
        <taxon>Bacteria</taxon>
        <taxon>Pseudomonadati</taxon>
        <taxon>Pseudomonadota</taxon>
        <taxon>Gammaproteobacteria</taxon>
        <taxon>Cellvibrionales</taxon>
        <taxon>Halieaceae</taxon>
        <taxon>Mangrovimicrobium</taxon>
    </lineage>
</organism>
<dbReference type="AlphaFoldDB" id="A0A4Z0LVZ0"/>
<evidence type="ECO:0000259" key="5">
    <source>
        <dbReference type="SMART" id="SM00563"/>
    </source>
</evidence>
<name>A0A4Z0LVZ0_9GAMM</name>
<reference evidence="6 7" key="1">
    <citation type="submission" date="2019-04" db="EMBL/GenBank/DDBJ databases">
        <title>Taxonomy of novel Haliea sp. from mangrove soil of West Coast of India.</title>
        <authorList>
            <person name="Verma A."/>
            <person name="Kumar P."/>
            <person name="Krishnamurthi S."/>
        </authorList>
    </citation>
    <scope>NUCLEOTIDE SEQUENCE [LARGE SCALE GENOMIC DNA]</scope>
    <source>
        <strain evidence="6 7">SAOS-164</strain>
    </source>
</reference>
<evidence type="ECO:0000256" key="1">
    <source>
        <dbReference type="ARBA" id="ARBA00005189"/>
    </source>
</evidence>
<dbReference type="GO" id="GO:0006654">
    <property type="term" value="P:phosphatidic acid biosynthetic process"/>
    <property type="evidence" value="ECO:0007669"/>
    <property type="project" value="TreeGrafter"/>
</dbReference>
<dbReference type="Pfam" id="PF01553">
    <property type="entry name" value="Acyltransferase"/>
    <property type="match status" value="1"/>
</dbReference>
<evidence type="ECO:0000256" key="3">
    <source>
        <dbReference type="ARBA" id="ARBA00023315"/>
    </source>
</evidence>
<feature type="domain" description="Phospholipid/glycerol acyltransferase" evidence="5">
    <location>
        <begin position="77"/>
        <end position="192"/>
    </location>
</feature>
<comment type="pathway">
    <text evidence="1">Lipid metabolism.</text>
</comment>
<feature type="transmembrane region" description="Helical" evidence="4">
    <location>
        <begin position="7"/>
        <end position="30"/>
    </location>
</feature>
<dbReference type="Proteomes" id="UP000298050">
    <property type="component" value="Unassembled WGS sequence"/>
</dbReference>
<dbReference type="GO" id="GO:0003841">
    <property type="term" value="F:1-acylglycerol-3-phosphate O-acyltransferase activity"/>
    <property type="evidence" value="ECO:0007669"/>
    <property type="project" value="TreeGrafter"/>
</dbReference>
<dbReference type="SMART" id="SM00563">
    <property type="entry name" value="PlsC"/>
    <property type="match status" value="1"/>
</dbReference>
<evidence type="ECO:0000256" key="2">
    <source>
        <dbReference type="ARBA" id="ARBA00022679"/>
    </source>
</evidence>
<dbReference type="CDD" id="cd07989">
    <property type="entry name" value="LPLAT_AGPAT-like"/>
    <property type="match status" value="1"/>
</dbReference>
<keyword evidence="2 6" id="KW-0808">Transferase</keyword>
<keyword evidence="4" id="KW-1133">Transmembrane helix</keyword>
<dbReference type="RefSeq" id="WP_135446312.1">
    <property type="nucleotide sequence ID" value="NZ_SRLE01000014.1"/>
</dbReference>
<comment type="caution">
    <text evidence="6">The sequence shown here is derived from an EMBL/GenBank/DDBJ whole genome shotgun (WGS) entry which is preliminary data.</text>
</comment>
<proteinExistence type="predicted"/>
<dbReference type="OrthoDB" id="9812274at2"/>
<evidence type="ECO:0000313" key="7">
    <source>
        <dbReference type="Proteomes" id="UP000298050"/>
    </source>
</evidence>
<evidence type="ECO:0000256" key="4">
    <source>
        <dbReference type="SAM" id="Phobius"/>
    </source>
</evidence>
<dbReference type="PANTHER" id="PTHR10434">
    <property type="entry name" value="1-ACYL-SN-GLYCEROL-3-PHOSPHATE ACYLTRANSFERASE"/>
    <property type="match status" value="1"/>
</dbReference>
<dbReference type="PANTHER" id="PTHR10434:SF40">
    <property type="entry name" value="1-ACYL-SN-GLYCEROL-3-PHOSPHATE ACYLTRANSFERASE"/>
    <property type="match status" value="1"/>
</dbReference>
<dbReference type="SUPFAM" id="SSF69593">
    <property type="entry name" value="Glycerol-3-phosphate (1)-acyltransferase"/>
    <property type="match status" value="1"/>
</dbReference>
<dbReference type="EMBL" id="SRLE01000014">
    <property type="protein sequence ID" value="TGD71420.1"/>
    <property type="molecule type" value="Genomic_DNA"/>
</dbReference>
<evidence type="ECO:0000313" key="6">
    <source>
        <dbReference type="EMBL" id="TGD71420.1"/>
    </source>
</evidence>
<sequence length="255" mass="28565">MRIIRSVLVFIWLVLTLIPLGLGLVIASLFVDDEKLWWWFAVPWVRGVIGAARIVGGVKYRVQGFENLPPSADMRRLVLCAKHQSAWETLFLPGMTPHPCSYVFKQELLRIPVFGWALGRLNMVHIDRSQRKKAWTKVAEQGKKLMDRGRWIVIFPEGTRTERGKPGEYKTGGSRLAIATDADVVPIAITSGRCWPRRSFFLVPGTIDVSIGEPISSAGREQGELMEEIGNWIEAEMRRLDPEAYSAPATAPVGG</sequence>
<dbReference type="InterPro" id="IPR002123">
    <property type="entry name" value="Plipid/glycerol_acylTrfase"/>
</dbReference>
<gene>
    <name evidence="6" type="ORF">E4634_19310</name>
</gene>
<keyword evidence="4" id="KW-0812">Transmembrane</keyword>